<proteinExistence type="predicted"/>
<dbReference type="InterPro" id="IPR045146">
    <property type="entry name" value="SF3A1"/>
</dbReference>
<evidence type="ECO:0000256" key="7">
    <source>
        <dbReference type="SAM" id="MobiDB-lite"/>
    </source>
</evidence>
<dbReference type="Proteomes" id="UP000268162">
    <property type="component" value="Unassembled WGS sequence"/>
</dbReference>
<dbReference type="Pfam" id="PF12230">
    <property type="entry name" value="PRP21_like_P"/>
    <property type="match status" value="1"/>
</dbReference>
<dbReference type="InterPro" id="IPR022030">
    <property type="entry name" value="SF3A1_dom"/>
</dbReference>
<accession>A0A4P9ZU82</accession>
<protein>
    <submittedName>
        <fullName evidence="9">Pre-mRNA splicing factor PRP21 like protein-domain-containing protein</fullName>
    </submittedName>
</protein>
<organism evidence="9 10">
    <name type="scientific">Dimargaris cristalligena</name>
    <dbReference type="NCBI Taxonomy" id="215637"/>
    <lineage>
        <taxon>Eukaryota</taxon>
        <taxon>Fungi</taxon>
        <taxon>Fungi incertae sedis</taxon>
        <taxon>Zoopagomycota</taxon>
        <taxon>Kickxellomycotina</taxon>
        <taxon>Dimargaritomycetes</taxon>
        <taxon>Dimargaritales</taxon>
        <taxon>Dimargaritaceae</taxon>
        <taxon>Dimargaris</taxon>
    </lineage>
</organism>
<dbReference type="GO" id="GO:0071004">
    <property type="term" value="C:U2-type prespliceosome"/>
    <property type="evidence" value="ECO:0007669"/>
    <property type="project" value="TreeGrafter"/>
</dbReference>
<feature type="compositionally biased region" description="Low complexity" evidence="7">
    <location>
        <begin position="535"/>
        <end position="544"/>
    </location>
</feature>
<feature type="region of interest" description="Disordered" evidence="7">
    <location>
        <begin position="1"/>
        <end position="32"/>
    </location>
</feature>
<dbReference type="GO" id="GO:0045292">
    <property type="term" value="P:mRNA cis splicing, via spliceosome"/>
    <property type="evidence" value="ECO:0007669"/>
    <property type="project" value="InterPro"/>
</dbReference>
<dbReference type="GO" id="GO:0071013">
    <property type="term" value="C:catalytic step 2 spliceosome"/>
    <property type="evidence" value="ECO:0007669"/>
    <property type="project" value="TreeGrafter"/>
</dbReference>
<dbReference type="GO" id="GO:0005686">
    <property type="term" value="C:U2 snRNP"/>
    <property type="evidence" value="ECO:0007669"/>
    <property type="project" value="TreeGrafter"/>
</dbReference>
<dbReference type="FunFam" id="1.10.10.790:FF:000002">
    <property type="entry name" value="Splicing factor 3A subunit 1"/>
    <property type="match status" value="1"/>
</dbReference>
<dbReference type="InterPro" id="IPR000061">
    <property type="entry name" value="Surp"/>
</dbReference>
<dbReference type="SUPFAM" id="SSF109905">
    <property type="entry name" value="Surp module (SWAP domain)"/>
    <property type="match status" value="2"/>
</dbReference>
<dbReference type="Gene3D" id="1.10.10.790">
    <property type="entry name" value="Surp module"/>
    <property type="match status" value="2"/>
</dbReference>
<dbReference type="EMBL" id="ML002670">
    <property type="protein sequence ID" value="RKP36342.1"/>
    <property type="molecule type" value="Genomic_DNA"/>
</dbReference>
<feature type="compositionally biased region" description="Polar residues" evidence="7">
    <location>
        <begin position="550"/>
        <end position="559"/>
    </location>
</feature>
<reference evidence="10" key="1">
    <citation type="journal article" date="2018" name="Nat. Microbiol.">
        <title>Leveraging single-cell genomics to expand the fungal tree of life.</title>
        <authorList>
            <person name="Ahrendt S.R."/>
            <person name="Quandt C.A."/>
            <person name="Ciobanu D."/>
            <person name="Clum A."/>
            <person name="Salamov A."/>
            <person name="Andreopoulos B."/>
            <person name="Cheng J.F."/>
            <person name="Woyke T."/>
            <person name="Pelin A."/>
            <person name="Henrissat B."/>
            <person name="Reynolds N.K."/>
            <person name="Benny G.L."/>
            <person name="Smith M.E."/>
            <person name="James T.Y."/>
            <person name="Grigoriev I.V."/>
        </authorList>
    </citation>
    <scope>NUCLEOTIDE SEQUENCE [LARGE SCALE GENOMIC DNA]</scope>
    <source>
        <strain evidence="10">RSA 468</strain>
    </source>
</reference>
<dbReference type="PANTHER" id="PTHR15316">
    <property type="entry name" value="SPLICEOSOME ASSOCIATED PROTEIN 114/SWAP SPLICING FACTOR-RELATED"/>
    <property type="match status" value="1"/>
</dbReference>
<keyword evidence="6" id="KW-0539">Nucleus</keyword>
<dbReference type="PROSITE" id="PS50128">
    <property type="entry name" value="SURP"/>
    <property type="match status" value="2"/>
</dbReference>
<feature type="region of interest" description="Disordered" evidence="7">
    <location>
        <begin position="323"/>
        <end position="344"/>
    </location>
</feature>
<feature type="compositionally biased region" description="Polar residues" evidence="7">
    <location>
        <begin position="23"/>
        <end position="32"/>
    </location>
</feature>
<comment type="subcellular location">
    <subcellularLocation>
        <location evidence="1">Nucleus</location>
    </subcellularLocation>
</comment>
<dbReference type="GO" id="GO:0000381">
    <property type="term" value="P:regulation of alternative mRNA splicing, via spliceosome"/>
    <property type="evidence" value="ECO:0007669"/>
    <property type="project" value="TreeGrafter"/>
</dbReference>
<evidence type="ECO:0000259" key="8">
    <source>
        <dbReference type="PROSITE" id="PS50128"/>
    </source>
</evidence>
<evidence type="ECO:0000256" key="1">
    <source>
        <dbReference type="ARBA" id="ARBA00004123"/>
    </source>
</evidence>
<feature type="compositionally biased region" description="Low complexity" evidence="7">
    <location>
        <begin position="449"/>
        <end position="475"/>
    </location>
</feature>
<evidence type="ECO:0000256" key="2">
    <source>
        <dbReference type="ARBA" id="ARBA00022664"/>
    </source>
</evidence>
<evidence type="ECO:0000256" key="5">
    <source>
        <dbReference type="ARBA" id="ARBA00023187"/>
    </source>
</evidence>
<feature type="region of interest" description="Disordered" evidence="7">
    <location>
        <begin position="439"/>
        <end position="494"/>
    </location>
</feature>
<evidence type="ECO:0000313" key="10">
    <source>
        <dbReference type="Proteomes" id="UP000268162"/>
    </source>
</evidence>
<keyword evidence="10" id="KW-1185">Reference proteome</keyword>
<keyword evidence="5" id="KW-0508">mRNA splicing</keyword>
<dbReference type="FunFam" id="1.10.10.790:FF:000001">
    <property type="entry name" value="Splicing factor 3a, subunit 1"/>
    <property type="match status" value="1"/>
</dbReference>
<feature type="compositionally biased region" description="Polar residues" evidence="7">
    <location>
        <begin position="1"/>
        <end position="13"/>
    </location>
</feature>
<feature type="domain" description="SURP motif" evidence="8">
    <location>
        <begin position="50"/>
        <end position="92"/>
    </location>
</feature>
<evidence type="ECO:0000256" key="4">
    <source>
        <dbReference type="ARBA" id="ARBA00022737"/>
    </source>
</evidence>
<feature type="domain" description="SURP motif" evidence="8">
    <location>
        <begin position="162"/>
        <end position="204"/>
    </location>
</feature>
<evidence type="ECO:0000313" key="9">
    <source>
        <dbReference type="EMBL" id="RKP36342.1"/>
    </source>
</evidence>
<keyword evidence="3" id="KW-0747">Spliceosome</keyword>
<sequence length="567" mass="62598">MSNNPSNSTTMETSPDPLLAATDVTSGETSATSKPLIQGIIYPPLDIRNIVDKTAKFVAKSGDRFEEHLRETNRNTPKFSFLTATDPYHAYYQLKVREAQGQADGASEGAQAEGFQADVATLNRELDQGEADEAVVQVAPPKPPNFEFVYDLPSITAQDLDVLQLTAQYVAVHGRQFMTSLVQREQKNYQFAFLRPSHSLFSYFTKLVDQYTKILQPSPELLANVEQDAQNQYHALDRVRQRVEYETFVQEEKRKVAEKEKQERQAFAAIDWHDFIVIGTMDLRPDDNFKEHPLPLKLADLQGMSMAQKKMAQDAAEMAAPGVRDMDTDEGSDTEAGLPDEPFVYPAPDPVLAAPIKPMKIKTNYVPKARTAPTVTEATQICPRCHQAIPVSEMDEHVRIELLDPKWKEQKEAALAKQKESNLVTTGQDVQQLLKNLSGHRSDNSLLESTSTSKPTSAATATGAPTPAPIATTHTNHPNSYTTGAPRKPEPVIWDGHSASINLATQRAQANLTIEEQIAAIHRAKGITVDPKLEQIGPQIGQGQLPAKHQNPNSISGSGSDKKPRLQ</sequence>
<dbReference type="SMART" id="SM00648">
    <property type="entry name" value="SWAP"/>
    <property type="match status" value="2"/>
</dbReference>
<keyword evidence="2" id="KW-0507">mRNA processing</keyword>
<feature type="region of interest" description="Disordered" evidence="7">
    <location>
        <begin position="535"/>
        <end position="567"/>
    </location>
</feature>
<dbReference type="STRING" id="215637.A0A4P9ZU82"/>
<keyword evidence="4" id="KW-0677">Repeat</keyword>
<dbReference type="InterPro" id="IPR035967">
    <property type="entry name" value="SWAP/Surp_sf"/>
</dbReference>
<dbReference type="PANTHER" id="PTHR15316:SF1">
    <property type="entry name" value="SPLICING FACTOR 3A SUBUNIT 1"/>
    <property type="match status" value="1"/>
</dbReference>
<evidence type="ECO:0000256" key="6">
    <source>
        <dbReference type="ARBA" id="ARBA00023242"/>
    </source>
</evidence>
<evidence type="ECO:0000256" key="3">
    <source>
        <dbReference type="ARBA" id="ARBA00022728"/>
    </source>
</evidence>
<name>A0A4P9ZU82_9FUNG</name>
<dbReference type="AlphaFoldDB" id="A0A4P9ZU82"/>
<gene>
    <name evidence="9" type="ORF">BJ085DRAFT_33098</name>
</gene>
<dbReference type="Pfam" id="PF01805">
    <property type="entry name" value="Surp"/>
    <property type="match status" value="2"/>
</dbReference>
<dbReference type="GO" id="GO:0003723">
    <property type="term" value="F:RNA binding"/>
    <property type="evidence" value="ECO:0007669"/>
    <property type="project" value="InterPro"/>
</dbReference>